<keyword evidence="5" id="KW-0997">Cell inner membrane</keyword>
<evidence type="ECO:0000256" key="1">
    <source>
        <dbReference type="ARBA" id="ARBA00004651"/>
    </source>
</evidence>
<keyword evidence="3" id="KW-0813">Transport</keyword>
<dbReference type="Pfam" id="PF01544">
    <property type="entry name" value="CorA"/>
    <property type="match status" value="1"/>
</dbReference>
<organism evidence="13 14">
    <name type="scientific">Wenxinia marina DSM 24838</name>
    <dbReference type="NCBI Taxonomy" id="1123501"/>
    <lineage>
        <taxon>Bacteria</taxon>
        <taxon>Pseudomonadati</taxon>
        <taxon>Pseudomonadota</taxon>
        <taxon>Alphaproteobacteria</taxon>
        <taxon>Rhodobacterales</taxon>
        <taxon>Roseobacteraceae</taxon>
        <taxon>Wenxinia</taxon>
    </lineage>
</organism>
<evidence type="ECO:0000313" key="14">
    <source>
        <dbReference type="Proteomes" id="UP000035100"/>
    </source>
</evidence>
<keyword evidence="4" id="KW-1003">Cell membrane</keyword>
<dbReference type="Gene3D" id="1.20.58.340">
    <property type="entry name" value="Magnesium transport protein CorA, transmembrane region"/>
    <property type="match status" value="2"/>
</dbReference>
<dbReference type="GO" id="GO:0000287">
    <property type="term" value="F:magnesium ion binding"/>
    <property type="evidence" value="ECO:0007669"/>
    <property type="project" value="TreeGrafter"/>
</dbReference>
<sequence length="328" mass="36422">MTPDFILFATRLDAPPERALMSEPEDIAAALAAEECAWLHMQADDPRADQWVDDNLGYLPEAVRDALNAEATRPRLAPLGDGVLLNLRGVNLNPGAEPEDMISLRIWIDPNRIVTLTRRPLKTVEAMEELYRRGEGPRTAGTFLAVLVEELVARIEEVVSEMDTDADALEEKLLRGGGDGLGTHINDQRAAVVDFRRFLVPQRDAVARLHAVPGPLLSDNDRYELQEAEDTLKRLVEVVESLRERLVVLRDELESRADARLNRNLYILSIVSAVFLPLGFLTGLMGINLAGMPGAEWPPAFWTFTALCGAILVVQLAILWALNVIRPR</sequence>
<reference evidence="13 14" key="1">
    <citation type="submission" date="2013-01" db="EMBL/GenBank/DDBJ databases">
        <authorList>
            <person name="Fiebig A."/>
            <person name="Goeker M."/>
            <person name="Klenk H.-P.P."/>
        </authorList>
    </citation>
    <scope>NUCLEOTIDE SEQUENCE [LARGE SCALE GENOMIC DNA]</scope>
    <source>
        <strain evidence="13 14">DSM 24838</strain>
    </source>
</reference>
<dbReference type="CDD" id="cd12833">
    <property type="entry name" value="ZntB-like_1"/>
    <property type="match status" value="1"/>
</dbReference>
<keyword evidence="14" id="KW-1185">Reference proteome</keyword>
<evidence type="ECO:0000256" key="7">
    <source>
        <dbReference type="ARBA" id="ARBA00022833"/>
    </source>
</evidence>
<evidence type="ECO:0000256" key="11">
    <source>
        <dbReference type="SAM" id="Coils"/>
    </source>
</evidence>
<keyword evidence="9" id="KW-0406">Ion transport</keyword>
<keyword evidence="10 12" id="KW-0472">Membrane</keyword>
<dbReference type="InterPro" id="IPR002523">
    <property type="entry name" value="MgTranspt_CorA/ZnTranspt_ZntB"/>
</dbReference>
<dbReference type="Proteomes" id="UP000035100">
    <property type="component" value="Unassembled WGS sequence"/>
</dbReference>
<evidence type="ECO:0000256" key="10">
    <source>
        <dbReference type="ARBA" id="ARBA00023136"/>
    </source>
</evidence>
<gene>
    <name evidence="13" type="ORF">Wenmar_02230</name>
</gene>
<dbReference type="AlphaFoldDB" id="A0A0D0NLJ1"/>
<dbReference type="SUPFAM" id="SSF144083">
    <property type="entry name" value="Magnesium transport protein CorA, transmembrane region"/>
    <property type="match status" value="1"/>
</dbReference>
<evidence type="ECO:0000256" key="8">
    <source>
        <dbReference type="ARBA" id="ARBA00022989"/>
    </source>
</evidence>
<accession>A0A0D0NLJ1</accession>
<dbReference type="GO" id="GO:0015087">
    <property type="term" value="F:cobalt ion transmembrane transporter activity"/>
    <property type="evidence" value="ECO:0007669"/>
    <property type="project" value="TreeGrafter"/>
</dbReference>
<dbReference type="EMBL" id="AONG01000010">
    <property type="protein sequence ID" value="KIQ69160.1"/>
    <property type="molecule type" value="Genomic_DNA"/>
</dbReference>
<evidence type="ECO:0000256" key="2">
    <source>
        <dbReference type="ARBA" id="ARBA00009765"/>
    </source>
</evidence>
<evidence type="ECO:0000256" key="4">
    <source>
        <dbReference type="ARBA" id="ARBA00022475"/>
    </source>
</evidence>
<proteinExistence type="inferred from homology"/>
<dbReference type="GO" id="GO:0005886">
    <property type="term" value="C:plasma membrane"/>
    <property type="evidence" value="ECO:0007669"/>
    <property type="project" value="UniProtKB-SubCell"/>
</dbReference>
<evidence type="ECO:0000256" key="6">
    <source>
        <dbReference type="ARBA" id="ARBA00022692"/>
    </source>
</evidence>
<evidence type="ECO:0000313" key="13">
    <source>
        <dbReference type="EMBL" id="KIQ69160.1"/>
    </source>
</evidence>
<name>A0A0D0NLJ1_9RHOB</name>
<dbReference type="STRING" id="1123501.Wenmar_02230"/>
<dbReference type="Gene3D" id="3.30.460.20">
    <property type="entry name" value="CorA soluble domain-like"/>
    <property type="match status" value="1"/>
</dbReference>
<evidence type="ECO:0000256" key="9">
    <source>
        <dbReference type="ARBA" id="ARBA00023065"/>
    </source>
</evidence>
<evidence type="ECO:0000256" key="12">
    <source>
        <dbReference type="SAM" id="Phobius"/>
    </source>
</evidence>
<feature type="coiled-coil region" evidence="11">
    <location>
        <begin position="225"/>
        <end position="252"/>
    </location>
</feature>
<keyword evidence="11" id="KW-0175">Coiled coil</keyword>
<dbReference type="GO" id="GO:0050897">
    <property type="term" value="F:cobalt ion binding"/>
    <property type="evidence" value="ECO:0007669"/>
    <property type="project" value="TreeGrafter"/>
</dbReference>
<keyword evidence="8 12" id="KW-1133">Transmembrane helix</keyword>
<dbReference type="InterPro" id="IPR045863">
    <property type="entry name" value="CorA_TM1_TM2"/>
</dbReference>
<comment type="similarity">
    <text evidence="2">Belongs to the CorA metal ion transporter (MIT) (TC 1.A.35) family.</text>
</comment>
<evidence type="ECO:0000256" key="5">
    <source>
        <dbReference type="ARBA" id="ARBA00022519"/>
    </source>
</evidence>
<dbReference type="PANTHER" id="PTHR46494">
    <property type="entry name" value="CORA FAMILY METAL ION TRANSPORTER (EUROFUNG)"/>
    <property type="match status" value="1"/>
</dbReference>
<dbReference type="RefSeq" id="WP_018304797.1">
    <property type="nucleotide sequence ID" value="NZ_KB902315.1"/>
</dbReference>
<comment type="caution">
    <text evidence="13">The sequence shown here is derived from an EMBL/GenBank/DDBJ whole genome shotgun (WGS) entry which is preliminary data.</text>
</comment>
<keyword evidence="7" id="KW-0862">Zinc</keyword>
<keyword evidence="6 12" id="KW-0812">Transmembrane</keyword>
<comment type="subcellular location">
    <subcellularLocation>
        <location evidence="1">Cell membrane</location>
        <topology evidence="1">Multi-pass membrane protein</topology>
    </subcellularLocation>
</comment>
<dbReference type="SUPFAM" id="SSF143865">
    <property type="entry name" value="CorA soluble domain-like"/>
    <property type="match status" value="1"/>
</dbReference>
<dbReference type="eggNOG" id="COG0598">
    <property type="taxonomic scope" value="Bacteria"/>
</dbReference>
<dbReference type="OrthoDB" id="9803484at2"/>
<evidence type="ECO:0000256" key="3">
    <source>
        <dbReference type="ARBA" id="ARBA00022448"/>
    </source>
</evidence>
<dbReference type="GO" id="GO:0015095">
    <property type="term" value="F:magnesium ion transmembrane transporter activity"/>
    <property type="evidence" value="ECO:0007669"/>
    <property type="project" value="TreeGrafter"/>
</dbReference>
<protein>
    <submittedName>
        <fullName evidence="13">Mg2+ and Co2+ transporter</fullName>
    </submittedName>
</protein>
<feature type="transmembrane region" description="Helical" evidence="12">
    <location>
        <begin position="265"/>
        <end position="287"/>
    </location>
</feature>
<dbReference type="PANTHER" id="PTHR46494:SF3">
    <property type="entry name" value="ZINC TRANSPORT PROTEIN ZNTB"/>
    <property type="match status" value="1"/>
</dbReference>
<dbReference type="InterPro" id="IPR045861">
    <property type="entry name" value="CorA_cytoplasmic_dom"/>
</dbReference>
<feature type="transmembrane region" description="Helical" evidence="12">
    <location>
        <begin position="299"/>
        <end position="322"/>
    </location>
</feature>